<comment type="similarity">
    <text evidence="2">Belongs to the DODA-type extradiol aromatic ring-opening dioxygenase family.</text>
</comment>
<evidence type="ECO:0000256" key="3">
    <source>
        <dbReference type="ARBA" id="ARBA00022723"/>
    </source>
</evidence>
<evidence type="ECO:0000256" key="1">
    <source>
        <dbReference type="ARBA" id="ARBA00001947"/>
    </source>
</evidence>
<dbReference type="InterPro" id="IPR014436">
    <property type="entry name" value="Extradiol_dOase_DODA"/>
</dbReference>
<evidence type="ECO:0000259" key="6">
    <source>
        <dbReference type="Pfam" id="PF02900"/>
    </source>
</evidence>
<reference evidence="8" key="1">
    <citation type="submission" date="2020-01" db="EMBL/GenBank/DDBJ databases">
        <title>Sphingomonas sp. strain CSW-10.</title>
        <authorList>
            <person name="Chen W.-M."/>
        </authorList>
    </citation>
    <scope>NUCLEOTIDE SEQUENCE [LARGE SCALE GENOMIC DNA]</scope>
    <source>
        <strain evidence="8">FSY-8</strain>
    </source>
</reference>
<dbReference type="Pfam" id="PF02900">
    <property type="entry name" value="LigB"/>
    <property type="match status" value="1"/>
</dbReference>
<dbReference type="RefSeq" id="WP_161720884.1">
    <property type="nucleotide sequence ID" value="NZ_JAAAPO010000009.1"/>
</dbReference>
<dbReference type="SUPFAM" id="SSF53213">
    <property type="entry name" value="LigB-like"/>
    <property type="match status" value="1"/>
</dbReference>
<dbReference type="InterPro" id="IPR004183">
    <property type="entry name" value="Xdiol_dOase_suB"/>
</dbReference>
<feature type="domain" description="Extradiol ring-cleavage dioxygenase class III enzyme subunit B" evidence="6">
    <location>
        <begin position="33"/>
        <end position="234"/>
    </location>
</feature>
<organism evidence="7 8">
    <name type="scientific">Novosphingobium ovatum</name>
    <dbReference type="NCBI Taxonomy" id="1908523"/>
    <lineage>
        <taxon>Bacteria</taxon>
        <taxon>Pseudomonadati</taxon>
        <taxon>Pseudomonadota</taxon>
        <taxon>Alphaproteobacteria</taxon>
        <taxon>Sphingomonadales</taxon>
        <taxon>Sphingomonadaceae</taxon>
        <taxon>Novosphingobium</taxon>
    </lineage>
</organism>
<dbReference type="Proteomes" id="UP000753724">
    <property type="component" value="Unassembled WGS sequence"/>
</dbReference>
<dbReference type="PANTHER" id="PTHR30096:SF0">
    <property type="entry name" value="4,5-DOPA DIOXYGENASE EXTRADIOL-LIKE PROTEIN"/>
    <property type="match status" value="1"/>
</dbReference>
<protein>
    <submittedName>
        <fullName evidence="7">Dioxygenase</fullName>
    </submittedName>
</protein>
<dbReference type="PANTHER" id="PTHR30096">
    <property type="entry name" value="4,5-DOPA DIOXYGENASE EXTRADIOL-LIKE PROTEIN"/>
    <property type="match status" value="1"/>
</dbReference>
<comment type="cofactor">
    <cofactor evidence="1">
        <name>Zn(2+)</name>
        <dbReference type="ChEBI" id="CHEBI:29105"/>
    </cofactor>
</comment>
<evidence type="ECO:0000313" key="7">
    <source>
        <dbReference type="EMBL" id="NBC38150.1"/>
    </source>
</evidence>
<comment type="caution">
    <text evidence="7">The sequence shown here is derived from an EMBL/GenBank/DDBJ whole genome shotgun (WGS) entry which is preliminary data.</text>
</comment>
<dbReference type="PIRSF" id="PIRSF006157">
    <property type="entry name" value="Doxgns_DODA"/>
    <property type="match status" value="1"/>
</dbReference>
<dbReference type="Gene3D" id="3.40.830.10">
    <property type="entry name" value="LigB-like"/>
    <property type="match status" value="1"/>
</dbReference>
<keyword evidence="7" id="KW-0223">Dioxygenase</keyword>
<keyword evidence="5" id="KW-0560">Oxidoreductase</keyword>
<evidence type="ECO:0000313" key="8">
    <source>
        <dbReference type="Proteomes" id="UP000753724"/>
    </source>
</evidence>
<dbReference type="GO" id="GO:0051213">
    <property type="term" value="F:dioxygenase activity"/>
    <property type="evidence" value="ECO:0007669"/>
    <property type="project" value="UniProtKB-KW"/>
</dbReference>
<proteinExistence type="inferred from homology"/>
<dbReference type="EMBL" id="JAAAPO010000009">
    <property type="protein sequence ID" value="NBC38150.1"/>
    <property type="molecule type" value="Genomic_DNA"/>
</dbReference>
<keyword evidence="8" id="KW-1185">Reference proteome</keyword>
<evidence type="ECO:0000256" key="2">
    <source>
        <dbReference type="ARBA" id="ARBA00007581"/>
    </source>
</evidence>
<evidence type="ECO:0000256" key="4">
    <source>
        <dbReference type="ARBA" id="ARBA00022833"/>
    </source>
</evidence>
<name>A0ABW9XHX7_9SPHN</name>
<dbReference type="CDD" id="cd07363">
    <property type="entry name" value="45_DOPA_Dioxygenase"/>
    <property type="match status" value="1"/>
</dbReference>
<sequence>MLPTLYLSHGSPTLPFDDVAARDFLRGLGGELPRPDAIVMVSAHWDSPVAQVNSVTVNPTIHDFYGFPQALYEVQYPAPGSPELAAQVAELIGDAGLQVGMDSVRGLDHGAWVPLMLMYPDADIPVVQVSIQSHLGPGHHVQLGRALAVLRERNVLIIASGSMTHNLRALNRMDMNAPEPAWVRDFAEWMHDALINGRSCDLVSYRALAPYAEHNHPHDDHLLPLFVAYGAAGAGAGHPAPAATRLHTSTTLGALRMDAYAFS</sequence>
<evidence type="ECO:0000256" key="5">
    <source>
        <dbReference type="ARBA" id="ARBA00023002"/>
    </source>
</evidence>
<accession>A0ABW9XHX7</accession>
<keyword evidence="3" id="KW-0479">Metal-binding</keyword>
<gene>
    <name evidence="7" type="ORF">GTZ99_16490</name>
</gene>
<keyword evidence="4" id="KW-0862">Zinc</keyword>